<reference evidence="2" key="1">
    <citation type="submission" date="2023-03" db="EMBL/GenBank/DDBJ databases">
        <title>Massive genome expansion in bonnet fungi (Mycena s.s.) driven by repeated elements and novel gene families across ecological guilds.</title>
        <authorList>
            <consortium name="Lawrence Berkeley National Laboratory"/>
            <person name="Harder C.B."/>
            <person name="Miyauchi S."/>
            <person name="Viragh M."/>
            <person name="Kuo A."/>
            <person name="Thoen E."/>
            <person name="Andreopoulos B."/>
            <person name="Lu D."/>
            <person name="Skrede I."/>
            <person name="Drula E."/>
            <person name="Henrissat B."/>
            <person name="Morin E."/>
            <person name="Kohler A."/>
            <person name="Barry K."/>
            <person name="LaButti K."/>
            <person name="Morin E."/>
            <person name="Salamov A."/>
            <person name="Lipzen A."/>
            <person name="Mereny Z."/>
            <person name="Hegedus B."/>
            <person name="Baldrian P."/>
            <person name="Stursova M."/>
            <person name="Weitz H."/>
            <person name="Taylor A."/>
            <person name="Grigoriev I.V."/>
            <person name="Nagy L.G."/>
            <person name="Martin F."/>
            <person name="Kauserud H."/>
        </authorList>
    </citation>
    <scope>NUCLEOTIDE SEQUENCE</scope>
    <source>
        <strain evidence="2">CBHHK188m</strain>
    </source>
</reference>
<comment type="caution">
    <text evidence="2">The sequence shown here is derived from an EMBL/GenBank/DDBJ whole genome shotgun (WGS) entry which is preliminary data.</text>
</comment>
<sequence length="423" mass="48173">MAPTKSVCGEDLLLTDQYNYDTWRKQPEDINIPADMGLQEKNQYNYNAEMANHISISTTRAYETLVKSSGTPPAVTKDIGAKMKAYYKYTKEEVEDMVTSERFEQVVGPIPPTMLQFLIKERMTRAKKDEEKRKQEKDAKEKAPELAGSMVMSKAALIDPLTRSPVSIPVLFLAAIKYRQHPSLFWFTNDRLRYATENPGNMPTKKNIALAAGTEKSLLDCTKLEVVWGSDVTAEGFTIFEWTEASANFLEAVQILSAKPDPTNQYSYAVELEKHQKFFAALPDFNRLFEVWYPVELQMRNKILDTDARFEVGIWKDEASGTIRAWRIANGGPQIPTSLADLGPNTSRQGQASARHTILHEIDNRPPPTGPRNTDNHRYDNNRYGDNGRNVDNGWQGRDNRQGREGFRDFRDQDTGRERHPVT</sequence>
<accession>A0AAD7NTK3</accession>
<feature type="region of interest" description="Disordered" evidence="1">
    <location>
        <begin position="125"/>
        <end position="145"/>
    </location>
</feature>
<keyword evidence="3" id="KW-1185">Reference proteome</keyword>
<name>A0AAD7NTK3_9AGAR</name>
<dbReference type="AlphaFoldDB" id="A0AAD7NTK3"/>
<dbReference type="Proteomes" id="UP001215280">
    <property type="component" value="Unassembled WGS sequence"/>
</dbReference>
<organism evidence="2 3">
    <name type="scientific">Mycena maculata</name>
    <dbReference type="NCBI Taxonomy" id="230809"/>
    <lineage>
        <taxon>Eukaryota</taxon>
        <taxon>Fungi</taxon>
        <taxon>Dikarya</taxon>
        <taxon>Basidiomycota</taxon>
        <taxon>Agaricomycotina</taxon>
        <taxon>Agaricomycetes</taxon>
        <taxon>Agaricomycetidae</taxon>
        <taxon>Agaricales</taxon>
        <taxon>Marasmiineae</taxon>
        <taxon>Mycenaceae</taxon>
        <taxon>Mycena</taxon>
    </lineage>
</organism>
<evidence type="ECO:0000313" key="3">
    <source>
        <dbReference type="Proteomes" id="UP001215280"/>
    </source>
</evidence>
<evidence type="ECO:0000313" key="2">
    <source>
        <dbReference type="EMBL" id="KAJ7774566.1"/>
    </source>
</evidence>
<feature type="region of interest" description="Disordered" evidence="1">
    <location>
        <begin position="359"/>
        <end position="423"/>
    </location>
</feature>
<evidence type="ECO:0000256" key="1">
    <source>
        <dbReference type="SAM" id="MobiDB-lite"/>
    </source>
</evidence>
<protein>
    <submittedName>
        <fullName evidence="2">Uncharacterized protein</fullName>
    </submittedName>
</protein>
<dbReference type="EMBL" id="JARJLG010000015">
    <property type="protein sequence ID" value="KAJ7774566.1"/>
    <property type="molecule type" value="Genomic_DNA"/>
</dbReference>
<feature type="compositionally biased region" description="Basic and acidic residues" evidence="1">
    <location>
        <begin position="374"/>
        <end position="383"/>
    </location>
</feature>
<feature type="compositionally biased region" description="Basic and acidic residues" evidence="1">
    <location>
        <begin position="125"/>
        <end position="144"/>
    </location>
</feature>
<proteinExistence type="predicted"/>
<feature type="compositionally biased region" description="Basic and acidic residues" evidence="1">
    <location>
        <begin position="398"/>
        <end position="423"/>
    </location>
</feature>
<gene>
    <name evidence="2" type="ORF">DFH07DRAFT_767256</name>
</gene>